<protein>
    <submittedName>
        <fullName evidence="1">Uncharacterized protein</fullName>
    </submittedName>
</protein>
<proteinExistence type="predicted"/>
<evidence type="ECO:0000313" key="1">
    <source>
        <dbReference type="EMBL" id="QJA93505.1"/>
    </source>
</evidence>
<dbReference type="EMBL" id="MT143154">
    <property type="protein sequence ID" value="QJA93505.1"/>
    <property type="molecule type" value="Genomic_DNA"/>
</dbReference>
<dbReference type="AlphaFoldDB" id="A0A6M3LL62"/>
<reference evidence="1" key="1">
    <citation type="submission" date="2020-03" db="EMBL/GenBank/DDBJ databases">
        <title>The deep terrestrial virosphere.</title>
        <authorList>
            <person name="Holmfeldt K."/>
            <person name="Nilsson E."/>
            <person name="Simone D."/>
            <person name="Lopez-Fernandez M."/>
            <person name="Wu X."/>
            <person name="de Brujin I."/>
            <person name="Lundin D."/>
            <person name="Andersson A."/>
            <person name="Bertilsson S."/>
            <person name="Dopson M."/>
        </authorList>
    </citation>
    <scope>NUCLEOTIDE SEQUENCE</scope>
    <source>
        <strain evidence="1">MM415B04205</strain>
    </source>
</reference>
<accession>A0A6M3LL62</accession>
<gene>
    <name evidence="1" type="ORF">MM415B04205_0004</name>
</gene>
<sequence length="61" mass="7165">MGYSSAGRAMGLGPMSHRFESYYPFHLKYRRVMQWIADVLWEHVVVGSNPTSPINYLLRKY</sequence>
<organism evidence="1">
    <name type="scientific">viral metagenome</name>
    <dbReference type="NCBI Taxonomy" id="1070528"/>
    <lineage>
        <taxon>unclassified sequences</taxon>
        <taxon>metagenomes</taxon>
        <taxon>organismal metagenomes</taxon>
    </lineage>
</organism>
<name>A0A6M3LL62_9ZZZZ</name>